<comment type="subcellular location">
    <subcellularLocation>
        <location evidence="1">Cell membrane</location>
        <topology evidence="1">Single-pass membrane protein</topology>
    </subcellularLocation>
</comment>
<keyword evidence="2" id="KW-1003">Cell membrane</keyword>
<evidence type="ECO:0000256" key="8">
    <source>
        <dbReference type="ARBA" id="ARBA00022777"/>
    </source>
</evidence>
<dbReference type="InterPro" id="IPR011009">
    <property type="entry name" value="Kinase-like_dom_sf"/>
</dbReference>
<dbReference type="CDD" id="cd14066">
    <property type="entry name" value="STKc_IRAK"/>
    <property type="match status" value="1"/>
</dbReference>
<dbReference type="GO" id="GO:0051707">
    <property type="term" value="P:response to other organism"/>
    <property type="evidence" value="ECO:0007669"/>
    <property type="project" value="UniProtKB-ARBA"/>
</dbReference>
<keyword evidence="7 15" id="KW-0547">Nucleotide-binding</keyword>
<dbReference type="Pfam" id="PF00069">
    <property type="entry name" value="Pkinase"/>
    <property type="match status" value="1"/>
</dbReference>
<evidence type="ECO:0000256" key="5">
    <source>
        <dbReference type="ARBA" id="ARBA00022692"/>
    </source>
</evidence>
<evidence type="ECO:0000256" key="10">
    <source>
        <dbReference type="ARBA" id="ARBA00022989"/>
    </source>
</evidence>
<dbReference type="Gramene" id="mRNA:HanXRQr2_Chr09g0366281">
    <property type="protein sequence ID" value="mRNA:HanXRQr2_Chr09g0366281"/>
    <property type="gene ID" value="HanXRQr2_Chr09g0366281"/>
</dbReference>
<reference evidence="17 19" key="1">
    <citation type="journal article" date="2017" name="Nature">
        <title>The sunflower genome provides insights into oil metabolism, flowering and Asterid evolution.</title>
        <authorList>
            <person name="Badouin H."/>
            <person name="Gouzy J."/>
            <person name="Grassa C.J."/>
            <person name="Murat F."/>
            <person name="Staton S.E."/>
            <person name="Cottret L."/>
            <person name="Lelandais-Briere C."/>
            <person name="Owens G.L."/>
            <person name="Carrere S."/>
            <person name="Mayjonade B."/>
            <person name="Legrand L."/>
            <person name="Gill N."/>
            <person name="Kane N.C."/>
            <person name="Bowers J.E."/>
            <person name="Hubner S."/>
            <person name="Bellec A."/>
            <person name="Berard A."/>
            <person name="Berges H."/>
            <person name="Blanchet N."/>
            <person name="Boniface M.C."/>
            <person name="Brunel D."/>
            <person name="Catrice O."/>
            <person name="Chaidir N."/>
            <person name="Claudel C."/>
            <person name="Donnadieu C."/>
            <person name="Faraut T."/>
            <person name="Fievet G."/>
            <person name="Helmstetter N."/>
            <person name="King M."/>
            <person name="Knapp S.J."/>
            <person name="Lai Z."/>
            <person name="Le Paslier M.C."/>
            <person name="Lippi Y."/>
            <person name="Lorenzon L."/>
            <person name="Mandel J.R."/>
            <person name="Marage G."/>
            <person name="Marchand G."/>
            <person name="Marquand E."/>
            <person name="Bret-Mestries E."/>
            <person name="Morien E."/>
            <person name="Nambeesan S."/>
            <person name="Nguyen T."/>
            <person name="Pegot-Espagnet P."/>
            <person name="Pouilly N."/>
            <person name="Raftis F."/>
            <person name="Sallet E."/>
            <person name="Schiex T."/>
            <person name="Thomas J."/>
            <person name="Vandecasteele C."/>
            <person name="Vares D."/>
            <person name="Vear F."/>
            <person name="Vautrin S."/>
            <person name="Crespi M."/>
            <person name="Mangin B."/>
            <person name="Burke J.M."/>
            <person name="Salse J."/>
            <person name="Munos S."/>
            <person name="Vincourt P."/>
            <person name="Rieseberg L.H."/>
            <person name="Langlade N.B."/>
        </authorList>
    </citation>
    <scope>NUCLEOTIDE SEQUENCE [LARGE SCALE GENOMIC DNA]</scope>
    <source>
        <strain evidence="19">cv. SF193</strain>
        <tissue evidence="17">Leaves</tissue>
    </source>
</reference>
<dbReference type="Pfam" id="PF07714">
    <property type="entry name" value="PK_Tyr_Ser-Thr"/>
    <property type="match status" value="1"/>
</dbReference>
<keyword evidence="9 15" id="KW-0067">ATP-binding</keyword>
<feature type="binding site" evidence="15">
    <location>
        <position position="376"/>
    </location>
    <ligand>
        <name>ATP</name>
        <dbReference type="ChEBI" id="CHEBI:30616"/>
    </ligand>
</feature>
<organism evidence="18 19">
    <name type="scientific">Helianthus annuus</name>
    <name type="common">Common sunflower</name>
    <dbReference type="NCBI Taxonomy" id="4232"/>
    <lineage>
        <taxon>Eukaryota</taxon>
        <taxon>Viridiplantae</taxon>
        <taxon>Streptophyta</taxon>
        <taxon>Embryophyta</taxon>
        <taxon>Tracheophyta</taxon>
        <taxon>Spermatophyta</taxon>
        <taxon>Magnoliopsida</taxon>
        <taxon>eudicotyledons</taxon>
        <taxon>Gunneridae</taxon>
        <taxon>Pentapetalae</taxon>
        <taxon>asterids</taxon>
        <taxon>campanulids</taxon>
        <taxon>Asterales</taxon>
        <taxon>Asteraceae</taxon>
        <taxon>Asteroideae</taxon>
        <taxon>Heliantheae alliance</taxon>
        <taxon>Heliantheae</taxon>
        <taxon>Helianthus</taxon>
    </lineage>
</organism>
<dbReference type="OMA" id="GHIHDNT"/>
<evidence type="ECO:0000256" key="7">
    <source>
        <dbReference type="ARBA" id="ARBA00022741"/>
    </source>
</evidence>
<keyword evidence="19" id="KW-1185">Reference proteome</keyword>
<dbReference type="PROSITE" id="PS50011">
    <property type="entry name" value="PROTEIN_KINASE_DOM"/>
    <property type="match status" value="2"/>
</dbReference>
<comment type="catalytic activity">
    <reaction evidence="14">
        <text>L-threonyl-[protein] + ATP = O-phospho-L-threonyl-[protein] + ADP + H(+)</text>
        <dbReference type="Rhea" id="RHEA:46608"/>
        <dbReference type="Rhea" id="RHEA-COMP:11060"/>
        <dbReference type="Rhea" id="RHEA-COMP:11605"/>
        <dbReference type="ChEBI" id="CHEBI:15378"/>
        <dbReference type="ChEBI" id="CHEBI:30013"/>
        <dbReference type="ChEBI" id="CHEBI:30616"/>
        <dbReference type="ChEBI" id="CHEBI:61977"/>
        <dbReference type="ChEBI" id="CHEBI:456216"/>
    </reaction>
</comment>
<dbReference type="EMBL" id="CM007898">
    <property type="protein sequence ID" value="OTG13684.1"/>
    <property type="molecule type" value="Genomic_DNA"/>
</dbReference>
<dbReference type="InterPro" id="IPR001245">
    <property type="entry name" value="Ser-Thr/Tyr_kinase_cat_dom"/>
</dbReference>
<evidence type="ECO:0000256" key="4">
    <source>
        <dbReference type="ARBA" id="ARBA00022679"/>
    </source>
</evidence>
<dbReference type="InParanoid" id="A0A251TRZ7"/>
<evidence type="ECO:0000256" key="1">
    <source>
        <dbReference type="ARBA" id="ARBA00004162"/>
    </source>
</evidence>
<dbReference type="InterPro" id="IPR017441">
    <property type="entry name" value="Protein_kinase_ATP_BS"/>
</dbReference>
<name>A0A251TRZ7_HELAN</name>
<dbReference type="AlphaFoldDB" id="A0A251TRZ7"/>
<evidence type="ECO:0000256" key="13">
    <source>
        <dbReference type="ARBA" id="ARBA00047558"/>
    </source>
</evidence>
<dbReference type="PANTHER" id="PTHR27005:SF492">
    <property type="entry name" value="LOW QUALITY PROTEIN: WALL-ASSOCIATED RECEPTOR KINASE-LIKE 1"/>
    <property type="match status" value="1"/>
</dbReference>
<evidence type="ECO:0000256" key="12">
    <source>
        <dbReference type="ARBA" id="ARBA00023157"/>
    </source>
</evidence>
<feature type="domain" description="Protein kinase" evidence="16">
    <location>
        <begin position="348"/>
        <end position="622"/>
    </location>
</feature>
<evidence type="ECO:0000256" key="6">
    <source>
        <dbReference type="ARBA" id="ARBA00022729"/>
    </source>
</evidence>
<dbReference type="Proteomes" id="UP000215914">
    <property type="component" value="Chromosome 9"/>
</dbReference>
<dbReference type="PROSITE" id="PS00107">
    <property type="entry name" value="PROTEIN_KINASE_ATP"/>
    <property type="match status" value="1"/>
</dbReference>
<proteinExistence type="predicted"/>
<feature type="domain" description="Protein kinase" evidence="16">
    <location>
        <begin position="1"/>
        <end position="240"/>
    </location>
</feature>
<evidence type="ECO:0000313" key="18">
    <source>
        <dbReference type="EMBL" id="OTG13684.1"/>
    </source>
</evidence>
<evidence type="ECO:0000259" key="16">
    <source>
        <dbReference type="PROSITE" id="PS50011"/>
    </source>
</evidence>
<evidence type="ECO:0000313" key="17">
    <source>
        <dbReference type="EMBL" id="KAF5789048.1"/>
    </source>
</evidence>
<evidence type="ECO:0000256" key="9">
    <source>
        <dbReference type="ARBA" id="ARBA00022840"/>
    </source>
</evidence>
<comment type="catalytic activity">
    <reaction evidence="13">
        <text>L-seryl-[protein] + ATP = O-phospho-L-seryl-[protein] + ADP + H(+)</text>
        <dbReference type="Rhea" id="RHEA:17989"/>
        <dbReference type="Rhea" id="RHEA-COMP:9863"/>
        <dbReference type="Rhea" id="RHEA-COMP:11604"/>
        <dbReference type="ChEBI" id="CHEBI:15378"/>
        <dbReference type="ChEBI" id="CHEBI:29999"/>
        <dbReference type="ChEBI" id="CHEBI:30616"/>
        <dbReference type="ChEBI" id="CHEBI:83421"/>
        <dbReference type="ChEBI" id="CHEBI:456216"/>
    </reaction>
</comment>
<dbReference type="Gene3D" id="1.10.510.10">
    <property type="entry name" value="Transferase(Phosphotransferase) domain 1"/>
    <property type="match status" value="2"/>
</dbReference>
<dbReference type="PANTHER" id="PTHR27005">
    <property type="entry name" value="WALL-ASSOCIATED RECEPTOR KINASE-LIKE 21"/>
    <property type="match status" value="1"/>
</dbReference>
<keyword evidence="8 18" id="KW-0418">Kinase</keyword>
<dbReference type="InterPro" id="IPR045274">
    <property type="entry name" value="WAK-like"/>
</dbReference>
<dbReference type="SUPFAM" id="SSF56112">
    <property type="entry name" value="Protein kinase-like (PK-like)"/>
    <property type="match status" value="2"/>
</dbReference>
<dbReference type="EMBL" id="MNCJ02000324">
    <property type="protein sequence ID" value="KAF5789048.1"/>
    <property type="molecule type" value="Genomic_DNA"/>
</dbReference>
<evidence type="ECO:0000256" key="3">
    <source>
        <dbReference type="ARBA" id="ARBA00022527"/>
    </source>
</evidence>
<accession>A0A251TRZ7</accession>
<dbReference type="GO" id="GO:0004674">
    <property type="term" value="F:protein serine/threonine kinase activity"/>
    <property type="evidence" value="ECO:0007669"/>
    <property type="project" value="UniProtKB-KW"/>
</dbReference>
<dbReference type="FunFam" id="1.10.510.10:FF:000468">
    <property type="entry name" value="PTI1-like tyrosine-protein kinase 3"/>
    <property type="match status" value="1"/>
</dbReference>
<dbReference type="Gene3D" id="3.30.200.20">
    <property type="entry name" value="Phosphorylase Kinase, domain 1"/>
    <property type="match status" value="2"/>
</dbReference>
<keyword evidence="10" id="KW-1133">Transmembrane helix</keyword>
<dbReference type="FunFam" id="1.10.510.10:FF:000084">
    <property type="entry name" value="Wall-associated receptor kinase 2"/>
    <property type="match status" value="1"/>
</dbReference>
<dbReference type="PROSITE" id="PS00108">
    <property type="entry name" value="PROTEIN_KINASE_ST"/>
    <property type="match status" value="2"/>
</dbReference>
<keyword evidence="11" id="KW-0472">Membrane</keyword>
<sequence>MSNQGASEFWTEVEMLSKLRHCHLVSLLGYCNYDTEMILVYEYMPRGTLEDHLHKLGTPISWCQRLKICIGAARGLDYLHTGTGIEFGIIHRDVKSSNILLDESWEAKVSDFGLSKISPRNQPSTYVSTLVKGTFGYIDPNYFATGKLTRKSDVYAFGVILLEVLCRKKAVDNNLDWGIATWAQDSMKEGRLMGIVDSDIRGEIFPKCLKQYAQIVERCLDNHPKHRPNMAEVVLSLEYVLTLQAKNDNVLQTAGKTIIGRIVDKFSFSNNRKKAWNLGMDFGSLMPKKHHRATGFGSLMPKKRKQLMLRDKIFLQNGGLLLEDKLQKAVDSMKKFRAKELEKATKNFAEGMILGRGGYGTVYKGILPDKRLVAIKRFRTSGQSQLDQFVNEIEILGQINHKNVVQLLGCCVETEVPLLAYEYVSNGTLYGHIHDNTRSRGTLSWDSRLRIAYESASALAYLHSDTTTTIIHRDVKSANILLDENYTAKITDFGASKSIPLGHDHELTVVQGTLGHLDPDFFLTGKLTDKSDVYSFGVVLSELVTGLHPIDSERCQEERNLATYFVQLKRENRLLEFTDRQVLEKANAEQLEATCNLACRCLDVRGENRPSMKEVTLELERIRNFNNTR</sequence>
<keyword evidence="4 17" id="KW-0808">Transferase</keyword>
<evidence type="ECO:0000313" key="19">
    <source>
        <dbReference type="Proteomes" id="UP000215914"/>
    </source>
</evidence>
<dbReference type="GO" id="GO:0007166">
    <property type="term" value="P:cell surface receptor signaling pathway"/>
    <property type="evidence" value="ECO:0000318"/>
    <property type="project" value="GO_Central"/>
</dbReference>
<reference evidence="18" key="2">
    <citation type="submission" date="2017-02" db="EMBL/GenBank/DDBJ databases">
        <title>Sunflower complete genome.</title>
        <authorList>
            <person name="Langlade N."/>
            <person name="Munos S."/>
        </authorList>
    </citation>
    <scope>NUCLEOTIDE SEQUENCE [LARGE SCALE GENOMIC DNA]</scope>
    <source>
        <tissue evidence="18">Leaves</tissue>
    </source>
</reference>
<evidence type="ECO:0000256" key="2">
    <source>
        <dbReference type="ARBA" id="ARBA00022475"/>
    </source>
</evidence>
<dbReference type="InterPro" id="IPR008271">
    <property type="entry name" value="Ser/Thr_kinase_AS"/>
</dbReference>
<reference evidence="17" key="3">
    <citation type="submission" date="2020-06" db="EMBL/GenBank/DDBJ databases">
        <title>Helianthus annuus Genome sequencing and assembly Release 2.</title>
        <authorList>
            <person name="Gouzy J."/>
            <person name="Langlade N."/>
            <person name="Munos S."/>
        </authorList>
    </citation>
    <scope>NUCLEOTIDE SEQUENCE</scope>
    <source>
        <tissue evidence="17">Leaves</tissue>
    </source>
</reference>
<dbReference type="OrthoDB" id="1405469at2759"/>
<dbReference type="InterPro" id="IPR000719">
    <property type="entry name" value="Prot_kinase_dom"/>
</dbReference>
<keyword evidence="12" id="KW-1015">Disulfide bond</keyword>
<dbReference type="FunFam" id="3.30.200.20:FF:000162">
    <property type="entry name" value="Adenine nucleotide alpha hydrolase-like domain kinase"/>
    <property type="match status" value="1"/>
</dbReference>
<dbReference type="GO" id="GO:0005524">
    <property type="term" value="F:ATP binding"/>
    <property type="evidence" value="ECO:0007669"/>
    <property type="project" value="UniProtKB-UniRule"/>
</dbReference>
<dbReference type="SMART" id="SM00220">
    <property type="entry name" value="S_TKc"/>
    <property type="match status" value="2"/>
</dbReference>
<keyword evidence="3" id="KW-0723">Serine/threonine-protein kinase</keyword>
<evidence type="ECO:0000256" key="11">
    <source>
        <dbReference type="ARBA" id="ARBA00023136"/>
    </source>
</evidence>
<evidence type="ECO:0000256" key="15">
    <source>
        <dbReference type="PROSITE-ProRule" id="PRU10141"/>
    </source>
</evidence>
<keyword evidence="5" id="KW-0812">Transmembrane</keyword>
<protein>
    <submittedName>
        <fullName evidence="18">Putative serine-threonine/tyrosine-protein kinase catalytic domain-containing protein</fullName>
    </submittedName>
</protein>
<evidence type="ECO:0000256" key="14">
    <source>
        <dbReference type="ARBA" id="ARBA00047951"/>
    </source>
</evidence>
<keyword evidence="6" id="KW-0732">Signal</keyword>
<gene>
    <name evidence="18" type="ORF">HannXRQ_Chr09g0240871</name>
    <name evidence="17" type="ORF">HanXRQr2_Chr09g0366281</name>
</gene>
<dbReference type="GO" id="GO:0005886">
    <property type="term" value="C:plasma membrane"/>
    <property type="evidence" value="ECO:0000318"/>
    <property type="project" value="GO_Central"/>
</dbReference>